<feature type="signal peptide" evidence="1">
    <location>
        <begin position="1"/>
        <end position="22"/>
    </location>
</feature>
<accession>Q8I6N7</accession>
<proteinExistence type="evidence at transcript level"/>
<protein>
    <submittedName>
        <fullName evidence="2">Putative salivary protein SG1C</fullName>
    </submittedName>
</protein>
<dbReference type="KEGG" id="aste:118511123"/>
<dbReference type="VEuPathDB" id="VectorBase:ASTEI10574"/>
<dbReference type="VEuPathDB" id="VectorBase:ASTE007699"/>
<dbReference type="EMBL" id="AY162253">
    <property type="protein sequence ID" value="AAO06844.1"/>
    <property type="molecule type" value="mRNA"/>
</dbReference>
<reference evidence="2" key="1">
    <citation type="journal article" date="2003" name="Insect Biochem. Mol. Biol.">
        <title>Exploring the salivary gland transcriptome and proteome of the Anopheles stephensi mosquito.</title>
        <authorList>
            <person name="Valenzuela J.G."/>
            <person name="Francischetti I.M."/>
            <person name="Pham V.M."/>
            <person name="Garfield M.K."/>
            <person name="Ribeiro J.M."/>
        </authorList>
    </citation>
    <scope>NUCLEOTIDE SEQUENCE</scope>
    <source>
        <tissue evidence="2">Salivary glands</tissue>
    </source>
</reference>
<dbReference type="OrthoDB" id="7734137at2759"/>
<sequence>MVYRLAVSCLLLLVVTETEVTGAYFEAAPSTYCTIPPDVINGKLAVPTNLTTTCNRRRQEYDESVKQVFEAIRGHIMEQVQATEPIRLEVNKFTANIPAILKHDQVKDSKNELDELRTRVLIAAIEAGRTPDALAQYFILGAWDRWQEIVEQIYQHPQRHPQHVENLLGFIRSVPGREDRLEFYHLLKKYMVEKKDYESYLGVMFAQDARQVVFDTDGKTALNDSDVAALYTTMVDGAARFFRRALLTGQERYDLILLDRNYPELFDIVFEPMFNITAAEMGRFDSWKMMEALCRVHRPMAKVRMFRKTAYLLVNSFKWEKQNEYYAPMLAGYFEACLPQIKGDPATNTMVVEVQNIFSRFKTRMNYKSILNIIGKTIHTYAG</sequence>
<feature type="chain" id="PRO_5004308148" evidence="1">
    <location>
        <begin position="23"/>
        <end position="383"/>
    </location>
</feature>
<keyword evidence="1" id="KW-0732">Signal</keyword>
<dbReference type="RefSeq" id="XP_035909751.1">
    <property type="nucleotide sequence ID" value="XM_036053858.1"/>
</dbReference>
<dbReference type="AlphaFoldDB" id="Q8I6N7"/>
<evidence type="ECO:0000313" key="2">
    <source>
        <dbReference type="EMBL" id="AAO06844.1"/>
    </source>
</evidence>
<dbReference type="GeneID" id="118511123"/>
<name>Q8I6N7_ANOST</name>
<dbReference type="VEuPathDB" id="VectorBase:ASTEI20_034443"/>
<evidence type="ECO:0000256" key="1">
    <source>
        <dbReference type="SAM" id="SignalP"/>
    </source>
</evidence>
<organism evidence="2">
    <name type="scientific">Anopheles stephensi</name>
    <name type="common">Indo-Pakistan malaria mosquito</name>
    <dbReference type="NCBI Taxonomy" id="30069"/>
    <lineage>
        <taxon>Eukaryota</taxon>
        <taxon>Metazoa</taxon>
        <taxon>Ecdysozoa</taxon>
        <taxon>Arthropoda</taxon>
        <taxon>Hexapoda</taxon>
        <taxon>Insecta</taxon>
        <taxon>Pterygota</taxon>
        <taxon>Neoptera</taxon>
        <taxon>Endopterygota</taxon>
        <taxon>Diptera</taxon>
        <taxon>Nematocera</taxon>
        <taxon>Culicoidea</taxon>
        <taxon>Culicidae</taxon>
        <taxon>Anophelinae</taxon>
        <taxon>Anopheles</taxon>
    </lineage>
</organism>